<evidence type="ECO:0000313" key="2">
    <source>
        <dbReference type="Proteomes" id="UP000317496"/>
    </source>
</evidence>
<dbReference type="AlphaFoldDB" id="A0A516H774"/>
<name>A0A516H774_9PROT</name>
<gene>
    <name evidence="1" type="ORF">FNB15_00780</name>
</gene>
<dbReference type="InterPro" id="IPR046150">
    <property type="entry name" value="DUF6152"/>
</dbReference>
<protein>
    <recommendedName>
        <fullName evidence="3">DUF5666 domain-containing protein</fullName>
    </recommendedName>
</protein>
<evidence type="ECO:0000313" key="1">
    <source>
        <dbReference type="EMBL" id="QDO99580.1"/>
    </source>
</evidence>
<accession>A0A516H774</accession>
<keyword evidence="2" id="KW-1185">Reference proteome</keyword>
<dbReference type="OrthoDB" id="512581at2"/>
<dbReference type="Pfam" id="PF19649">
    <property type="entry name" value="DUF6152"/>
    <property type="match status" value="1"/>
</dbReference>
<reference evidence="1 2" key="1">
    <citation type="submission" date="2019-07" db="EMBL/GenBank/DDBJ databases">
        <title>Genome sequencing for Ferrovibrio sp. K5.</title>
        <authorList>
            <person name="Park S.-J."/>
        </authorList>
    </citation>
    <scope>NUCLEOTIDE SEQUENCE [LARGE SCALE GENOMIC DNA]</scope>
    <source>
        <strain evidence="1 2">K5</strain>
    </source>
</reference>
<evidence type="ECO:0008006" key="3">
    <source>
        <dbReference type="Google" id="ProtNLM"/>
    </source>
</evidence>
<dbReference type="KEGG" id="fer:FNB15_00780"/>
<proteinExistence type="predicted"/>
<dbReference type="Proteomes" id="UP000317496">
    <property type="component" value="Chromosome"/>
</dbReference>
<organism evidence="1 2">
    <name type="scientific">Ferrovibrio terrae</name>
    <dbReference type="NCBI Taxonomy" id="2594003"/>
    <lineage>
        <taxon>Bacteria</taxon>
        <taxon>Pseudomonadati</taxon>
        <taxon>Pseudomonadota</taxon>
        <taxon>Alphaproteobacteria</taxon>
        <taxon>Rhodospirillales</taxon>
        <taxon>Rhodospirillaceae</taxon>
        <taxon>Ferrovibrio</taxon>
    </lineage>
</organism>
<sequence length="111" mass="11922">MALLSGGALFSGGVLAHHGWGSYDSNTVLTLDGTVAEIDPNNPHGELKLKTADKLWIVTLSPPSRMAARGKPLSEIKVGDKVVAVGYPSRSRPDEMRAERVTHNGFTVELR</sequence>
<dbReference type="EMBL" id="CP041636">
    <property type="protein sequence ID" value="QDO99580.1"/>
    <property type="molecule type" value="Genomic_DNA"/>
</dbReference>